<organism evidence="6 7">
    <name type="scientific">Oceanibaculum pacificum</name>
    <dbReference type="NCBI Taxonomy" id="580166"/>
    <lineage>
        <taxon>Bacteria</taxon>
        <taxon>Pseudomonadati</taxon>
        <taxon>Pseudomonadota</taxon>
        <taxon>Alphaproteobacteria</taxon>
        <taxon>Rhodospirillales</taxon>
        <taxon>Oceanibaculaceae</taxon>
        <taxon>Oceanibaculum</taxon>
    </lineage>
</organism>
<dbReference type="EMBL" id="LPXN01000046">
    <property type="protein sequence ID" value="KZD12212.1"/>
    <property type="molecule type" value="Genomic_DNA"/>
</dbReference>
<dbReference type="RefSeq" id="WP_067552989.1">
    <property type="nucleotide sequence ID" value="NZ_LPXN01000046.1"/>
</dbReference>
<dbReference type="PANTHER" id="PTHR42818:SF1">
    <property type="entry name" value="SULFOPYRUVATE DECARBOXYLASE"/>
    <property type="match status" value="1"/>
</dbReference>
<keyword evidence="2" id="KW-0786">Thiamine pyrophosphate</keyword>
<evidence type="ECO:0000259" key="5">
    <source>
        <dbReference type="Pfam" id="PF02776"/>
    </source>
</evidence>
<dbReference type="InterPro" id="IPR012001">
    <property type="entry name" value="Thiamin_PyroP_enz_TPP-bd_dom"/>
</dbReference>
<protein>
    <submittedName>
        <fullName evidence="6">Phosphonopyruvate decarboxylase</fullName>
    </submittedName>
</protein>
<dbReference type="NCBIfam" id="TIGR03297">
    <property type="entry name" value="Ppyr-DeCO2ase"/>
    <property type="match status" value="1"/>
</dbReference>
<dbReference type="GO" id="GO:0032923">
    <property type="term" value="P:organic phosphonate biosynthetic process"/>
    <property type="evidence" value="ECO:0007669"/>
    <property type="project" value="InterPro"/>
</dbReference>
<evidence type="ECO:0000256" key="3">
    <source>
        <dbReference type="ARBA" id="ARBA00023239"/>
    </source>
</evidence>
<evidence type="ECO:0000256" key="1">
    <source>
        <dbReference type="ARBA" id="ARBA00022793"/>
    </source>
</evidence>
<feature type="domain" description="Thiamine pyrophosphate enzyme TPP-binding" evidence="4">
    <location>
        <begin position="211"/>
        <end position="345"/>
    </location>
</feature>
<keyword evidence="1" id="KW-0210">Decarboxylase</keyword>
<comment type="caution">
    <text evidence="6">The sequence shown here is derived from an EMBL/GenBank/DDBJ whole genome shotgun (WGS) entry which is preliminary data.</text>
</comment>
<dbReference type="Gene3D" id="3.40.50.970">
    <property type="match status" value="2"/>
</dbReference>
<evidence type="ECO:0000313" key="7">
    <source>
        <dbReference type="Proteomes" id="UP000076400"/>
    </source>
</evidence>
<dbReference type="GO" id="GO:0033980">
    <property type="term" value="F:phosphonopyruvate decarboxylase activity"/>
    <property type="evidence" value="ECO:0007669"/>
    <property type="project" value="InterPro"/>
</dbReference>
<dbReference type="CDD" id="cd03371">
    <property type="entry name" value="TPP_PpyrDC"/>
    <property type="match status" value="1"/>
</dbReference>
<reference evidence="6 7" key="1">
    <citation type="submission" date="2015-12" db="EMBL/GenBank/DDBJ databases">
        <title>Genome sequence of Oceanibaculum pacificum MCCC 1A02656.</title>
        <authorList>
            <person name="Lu L."/>
            <person name="Lai Q."/>
            <person name="Shao Z."/>
            <person name="Qian P."/>
        </authorList>
    </citation>
    <scope>NUCLEOTIDE SEQUENCE [LARGE SCALE GENOMIC DNA]</scope>
    <source>
        <strain evidence="6 7">MCCC 1A02656</strain>
    </source>
</reference>
<dbReference type="InterPro" id="IPR051818">
    <property type="entry name" value="TPP_dependent_decarboxylase"/>
</dbReference>
<dbReference type="AlphaFoldDB" id="A0A154WFC7"/>
<dbReference type="GO" id="GO:0030976">
    <property type="term" value="F:thiamine pyrophosphate binding"/>
    <property type="evidence" value="ECO:0007669"/>
    <property type="project" value="InterPro"/>
</dbReference>
<dbReference type="OrthoDB" id="8220795at2"/>
<keyword evidence="6" id="KW-0670">Pyruvate</keyword>
<dbReference type="InterPro" id="IPR011766">
    <property type="entry name" value="TPP_enzyme_TPP-bd"/>
</dbReference>
<evidence type="ECO:0000259" key="4">
    <source>
        <dbReference type="Pfam" id="PF02775"/>
    </source>
</evidence>
<dbReference type="InterPro" id="IPR029061">
    <property type="entry name" value="THDP-binding"/>
</dbReference>
<dbReference type="Pfam" id="PF02775">
    <property type="entry name" value="TPP_enzyme_C"/>
    <property type="match status" value="1"/>
</dbReference>
<evidence type="ECO:0000256" key="2">
    <source>
        <dbReference type="ARBA" id="ARBA00023052"/>
    </source>
</evidence>
<proteinExistence type="predicted"/>
<dbReference type="STRING" id="580166.AUP43_05255"/>
<dbReference type="Pfam" id="PF02776">
    <property type="entry name" value="TPP_enzyme_N"/>
    <property type="match status" value="1"/>
</dbReference>
<gene>
    <name evidence="6" type="ORF">AUP43_05255</name>
</gene>
<dbReference type="CDD" id="cd07035">
    <property type="entry name" value="TPP_PYR_POX_like"/>
    <property type="match status" value="1"/>
</dbReference>
<keyword evidence="3" id="KW-0456">Lyase</keyword>
<dbReference type="SUPFAM" id="SSF52518">
    <property type="entry name" value="Thiamin diphosphate-binding fold (THDP-binding)"/>
    <property type="match status" value="2"/>
</dbReference>
<dbReference type="InterPro" id="IPR000399">
    <property type="entry name" value="TPP-bd_CS"/>
</dbReference>
<sequence length="378" mass="39626">MTKLNPQDFLDPLLAAGVDFFAGVPDSVLKDFCWAVDAALPAGRHIIAANEGAAVGMAAGHYIGTGHVPAVYLQNSGLGNAINPLLSLADAEIYGVPLLLIVGWRGAPGLKDEPQHLKQGRLTPPLLDAMEIPWWVLQDHLDDIPGLVAAALAKAVGRLGPVAILVHNGLFAAYDGPKPASPVQPPLAREAALKLVLDNLRPDDLVVGTTGMISRELHDLRVASGKGHAQDFMMVGSMGHAMSLALSLALAQPERRVICLDGDGAALMHLGGLSNIGALAPDNLLHVIVNNGAHDSVGGQPSLGFHVDFPQIALACGYRHADRAETEAEIAALLGSHQTGPSLIDLWVAKGARADLGRPKIGPRENIDLLMRHLGTAE</sequence>
<evidence type="ECO:0000313" key="6">
    <source>
        <dbReference type="EMBL" id="KZD12212.1"/>
    </source>
</evidence>
<dbReference type="Proteomes" id="UP000076400">
    <property type="component" value="Unassembled WGS sequence"/>
</dbReference>
<accession>A0A154WFC7</accession>
<dbReference type="PROSITE" id="PS00187">
    <property type="entry name" value="TPP_ENZYMES"/>
    <property type="match status" value="1"/>
</dbReference>
<feature type="domain" description="Thiamine pyrophosphate enzyme N-terminal TPP-binding" evidence="5">
    <location>
        <begin position="10"/>
        <end position="116"/>
    </location>
</feature>
<name>A0A154WFC7_9PROT</name>
<keyword evidence="7" id="KW-1185">Reference proteome</keyword>
<dbReference type="GO" id="GO:0000287">
    <property type="term" value="F:magnesium ion binding"/>
    <property type="evidence" value="ECO:0007669"/>
    <property type="project" value="InterPro"/>
</dbReference>
<dbReference type="InterPro" id="IPR017684">
    <property type="entry name" value="Phosphono-pyrv_decarboxylase"/>
</dbReference>
<dbReference type="PANTHER" id="PTHR42818">
    <property type="entry name" value="SULFOPYRUVATE DECARBOXYLASE SUBUNIT ALPHA"/>
    <property type="match status" value="1"/>
</dbReference>